<dbReference type="PIRSF" id="PIRSF000193">
    <property type="entry name" value="Pyrrol-5-carb_rd"/>
    <property type="match status" value="1"/>
</dbReference>
<protein>
    <recommendedName>
        <fullName evidence="4 5">Pyrroline-5-carboxylate reductase</fullName>
        <shortName evidence="4">P5C reductase</shortName>
        <shortName evidence="4">P5CR</shortName>
        <ecNumber evidence="4 5">1.5.1.2</ecNumber>
    </recommendedName>
    <alternativeName>
        <fullName evidence="4">PCA reductase</fullName>
    </alternativeName>
</protein>
<dbReference type="FunFam" id="1.10.3730.10:FF:000001">
    <property type="entry name" value="Pyrroline-5-carboxylate reductase"/>
    <property type="match status" value="1"/>
</dbReference>
<keyword evidence="3 4" id="KW-0560">Oxidoreductase</keyword>
<feature type="domain" description="Pyrroline-5-carboxylate reductase dimerisation" evidence="8">
    <location>
        <begin position="169"/>
        <end position="275"/>
    </location>
</feature>
<dbReference type="SUPFAM" id="SSF51735">
    <property type="entry name" value="NAD(P)-binding Rossmann-fold domains"/>
    <property type="match status" value="1"/>
</dbReference>
<evidence type="ECO:0000256" key="1">
    <source>
        <dbReference type="ARBA" id="ARBA00005525"/>
    </source>
</evidence>
<feature type="domain" description="Pyrroline-5-carboxylate reductase catalytic N-terminal" evidence="7">
    <location>
        <begin position="19"/>
        <end position="105"/>
    </location>
</feature>
<dbReference type="GO" id="GO:0055129">
    <property type="term" value="P:L-proline biosynthetic process"/>
    <property type="evidence" value="ECO:0007669"/>
    <property type="project" value="UniProtKB-UniRule"/>
</dbReference>
<dbReference type="EMBL" id="CP000031">
    <property type="protein sequence ID" value="AAV94216.1"/>
    <property type="molecule type" value="Genomic_DNA"/>
</dbReference>
<evidence type="ECO:0000259" key="7">
    <source>
        <dbReference type="Pfam" id="PF03807"/>
    </source>
</evidence>
<comment type="catalytic activity">
    <reaction evidence="4">
        <text>L-proline + NADP(+) = (S)-1-pyrroline-5-carboxylate + NADPH + 2 H(+)</text>
        <dbReference type="Rhea" id="RHEA:14109"/>
        <dbReference type="ChEBI" id="CHEBI:15378"/>
        <dbReference type="ChEBI" id="CHEBI:17388"/>
        <dbReference type="ChEBI" id="CHEBI:57783"/>
        <dbReference type="ChEBI" id="CHEBI:58349"/>
        <dbReference type="ChEBI" id="CHEBI:60039"/>
        <dbReference type="EC" id="1.5.1.2"/>
    </reaction>
</comment>
<dbReference type="InterPro" id="IPR029036">
    <property type="entry name" value="P5CR_dimer"/>
</dbReference>
<dbReference type="NCBIfam" id="TIGR00112">
    <property type="entry name" value="proC"/>
    <property type="match status" value="1"/>
</dbReference>
<reference evidence="9 10" key="2">
    <citation type="journal article" date="2014" name="Stand. Genomic Sci.">
        <title>An updated genome annotation for the model marine bacterium Ruegeria pomeroyi DSS-3.</title>
        <authorList>
            <person name="Rivers A.R."/>
            <person name="Smith C.B."/>
            <person name="Moran M.A."/>
        </authorList>
    </citation>
    <scope>GENOME REANNOTATION</scope>
    <source>
        <strain evidence="10">ATCC 700808 / DSM 15171 / DSS-3</strain>
    </source>
</reference>
<keyword evidence="4" id="KW-0641">Proline biosynthesis</keyword>
<keyword evidence="4" id="KW-0028">Amino-acid biosynthesis</keyword>
<comment type="function">
    <text evidence="4">Catalyzes the reduction of 1-pyrroline-5-carboxylate (PCA) to L-proline.</text>
</comment>
<comment type="similarity">
    <text evidence="1 4">Belongs to the pyrroline-5-carboxylate reductase family.</text>
</comment>
<dbReference type="PANTHER" id="PTHR11645">
    <property type="entry name" value="PYRROLINE-5-CARBOXYLATE REDUCTASE"/>
    <property type="match status" value="1"/>
</dbReference>
<organism evidence="9 10">
    <name type="scientific">Ruegeria pomeroyi (strain ATCC 700808 / DSM 15171 / DSS-3)</name>
    <name type="common">Silicibacter pomeroyi</name>
    <dbReference type="NCBI Taxonomy" id="246200"/>
    <lineage>
        <taxon>Bacteria</taxon>
        <taxon>Pseudomonadati</taxon>
        <taxon>Pseudomonadota</taxon>
        <taxon>Alphaproteobacteria</taxon>
        <taxon>Rhodobacterales</taxon>
        <taxon>Roseobacteraceae</taxon>
        <taxon>Ruegeria</taxon>
    </lineage>
</organism>
<evidence type="ECO:0000313" key="9">
    <source>
        <dbReference type="EMBL" id="AAV94216.1"/>
    </source>
</evidence>
<dbReference type="InterPro" id="IPR008927">
    <property type="entry name" value="6-PGluconate_DH-like_C_sf"/>
</dbReference>
<dbReference type="GO" id="GO:0004735">
    <property type="term" value="F:pyrroline-5-carboxylate reductase activity"/>
    <property type="evidence" value="ECO:0007669"/>
    <property type="project" value="UniProtKB-UniRule"/>
</dbReference>
<keyword evidence="10" id="KW-1185">Reference proteome</keyword>
<comment type="pathway">
    <text evidence="4">Amino-acid biosynthesis; L-proline biosynthesis; L-proline from L-glutamate 5-semialdehyde: step 1/1.</text>
</comment>
<dbReference type="KEGG" id="sil:SPO0911"/>
<dbReference type="GO" id="GO:0005737">
    <property type="term" value="C:cytoplasm"/>
    <property type="evidence" value="ECO:0007669"/>
    <property type="project" value="UniProtKB-SubCell"/>
</dbReference>
<evidence type="ECO:0000256" key="4">
    <source>
        <dbReference type="HAMAP-Rule" id="MF_01925"/>
    </source>
</evidence>
<comment type="catalytic activity">
    <reaction evidence="4">
        <text>L-proline + NAD(+) = (S)-1-pyrroline-5-carboxylate + NADH + 2 H(+)</text>
        <dbReference type="Rhea" id="RHEA:14105"/>
        <dbReference type="ChEBI" id="CHEBI:15378"/>
        <dbReference type="ChEBI" id="CHEBI:17388"/>
        <dbReference type="ChEBI" id="CHEBI:57540"/>
        <dbReference type="ChEBI" id="CHEBI:57945"/>
        <dbReference type="ChEBI" id="CHEBI:60039"/>
        <dbReference type="EC" id="1.5.1.2"/>
    </reaction>
</comment>
<dbReference type="UniPathway" id="UPA00098">
    <property type="reaction ID" value="UER00361"/>
</dbReference>
<dbReference type="Gene3D" id="1.10.3730.10">
    <property type="entry name" value="ProC C-terminal domain-like"/>
    <property type="match status" value="1"/>
</dbReference>
<evidence type="ECO:0000259" key="8">
    <source>
        <dbReference type="Pfam" id="PF14748"/>
    </source>
</evidence>
<dbReference type="Proteomes" id="UP000001023">
    <property type="component" value="Chromosome"/>
</dbReference>
<dbReference type="InterPro" id="IPR036291">
    <property type="entry name" value="NAD(P)-bd_dom_sf"/>
</dbReference>
<dbReference type="EC" id="1.5.1.2" evidence="4 5"/>
<reference evidence="9 10" key="1">
    <citation type="journal article" date="2004" name="Nature">
        <title>Genome sequence of Silicibacter pomeroyi reveals adaptations to the marine environment.</title>
        <authorList>
            <person name="Moran M.A."/>
            <person name="Buchan A."/>
            <person name="Gonzalez J.M."/>
            <person name="Heidelberg J.F."/>
            <person name="Whitman W.B."/>
            <person name="Kiene R.P."/>
            <person name="Henriksen J.R."/>
            <person name="King G.M."/>
            <person name="Belas R."/>
            <person name="Fuqua C."/>
            <person name="Brinkac L."/>
            <person name="Lewis M."/>
            <person name="Johri S."/>
            <person name="Weaver B."/>
            <person name="Pai G."/>
            <person name="Eisen J.A."/>
            <person name="Rahe E."/>
            <person name="Sheldon W.M."/>
            <person name="Ye W."/>
            <person name="Miller T.R."/>
            <person name="Carlton J."/>
            <person name="Rasko D.A."/>
            <person name="Paulsen I.T."/>
            <person name="Ren Q."/>
            <person name="Daugherty S.C."/>
            <person name="Deboy R.T."/>
            <person name="Dodson R.J."/>
            <person name="Durkin A.S."/>
            <person name="Madupu R."/>
            <person name="Nelson W.C."/>
            <person name="Sullivan S.A."/>
            <person name="Rosovitz M.J."/>
            <person name="Haft D.H."/>
            <person name="Selengut J."/>
            <person name="Ward N."/>
        </authorList>
    </citation>
    <scope>NUCLEOTIDE SEQUENCE [LARGE SCALE GENOMIC DNA]</scope>
    <source>
        <strain evidence="10">ATCC 700808 / DSM 15171 / DSS-3</strain>
    </source>
</reference>
<dbReference type="InterPro" id="IPR000304">
    <property type="entry name" value="Pyrroline-COOH_reductase"/>
</dbReference>
<dbReference type="PaxDb" id="246200-SPO0911"/>
<feature type="binding site" evidence="6">
    <location>
        <begin position="76"/>
        <end position="79"/>
    </location>
    <ligand>
        <name>NADP(+)</name>
        <dbReference type="ChEBI" id="CHEBI:58349"/>
    </ligand>
</feature>
<dbReference type="Gene3D" id="3.40.50.720">
    <property type="entry name" value="NAD(P)-binding Rossmann-like Domain"/>
    <property type="match status" value="1"/>
</dbReference>
<accession>Q5LUZ1</accession>
<evidence type="ECO:0000256" key="5">
    <source>
        <dbReference type="NCBIfam" id="TIGR00112"/>
    </source>
</evidence>
<dbReference type="InterPro" id="IPR028939">
    <property type="entry name" value="P5C_Rdtase_cat_N"/>
</dbReference>
<keyword evidence="4" id="KW-0963">Cytoplasm</keyword>
<comment type="subcellular location">
    <subcellularLocation>
        <location evidence="4">Cytoplasm</location>
    </subcellularLocation>
</comment>
<dbReference type="PANTHER" id="PTHR11645:SF0">
    <property type="entry name" value="PYRROLINE-5-CARBOXYLATE REDUCTASE 3"/>
    <property type="match status" value="1"/>
</dbReference>
<dbReference type="Pfam" id="PF14748">
    <property type="entry name" value="P5CR_dimer"/>
    <property type="match status" value="1"/>
</dbReference>
<name>Q5LUZ1_RUEPO</name>
<feature type="binding site" evidence="6">
    <location>
        <position position="63"/>
    </location>
    <ligand>
        <name>NADPH</name>
        <dbReference type="ChEBI" id="CHEBI:57783"/>
    </ligand>
</feature>
<evidence type="ECO:0000256" key="2">
    <source>
        <dbReference type="ARBA" id="ARBA00022857"/>
    </source>
</evidence>
<dbReference type="HOGENOM" id="CLU_042344_0_2_5"/>
<sequence>MTGEGHIVDMSDIARRGLVLLGCGKMGSAMLAGWLDGGLPAGSVWVIDPYPSDWVKAQGVHVNAELPGDPAIALIAVKPQMMGDALPQMQALGNGTTLFVSVAAGTSIATYEQILGADTPIVRAMPNTPAAIGRGITALIGNARASAADLDLAEALLKAVGQTVRLEREEQMDAVTGVSGSGPAYVFHLIETLAAAGTAQGLPADLAMQLAKATVAGAGALAEAAEEDPAQLRVNVTSPNGTTQAALEVLMEPETGFPGLLNRAVAAATNRSRELSRG</sequence>
<proteinExistence type="inferred from homology"/>
<evidence type="ECO:0000313" key="10">
    <source>
        <dbReference type="Proteomes" id="UP000001023"/>
    </source>
</evidence>
<dbReference type="Pfam" id="PF03807">
    <property type="entry name" value="F420_oxidored"/>
    <property type="match status" value="1"/>
</dbReference>
<dbReference type="STRING" id="246200.SPO0911"/>
<dbReference type="SUPFAM" id="SSF48179">
    <property type="entry name" value="6-phosphogluconate dehydrogenase C-terminal domain-like"/>
    <property type="match status" value="1"/>
</dbReference>
<dbReference type="HAMAP" id="MF_01925">
    <property type="entry name" value="P5C_reductase"/>
    <property type="match status" value="1"/>
</dbReference>
<evidence type="ECO:0000256" key="6">
    <source>
        <dbReference type="PIRSR" id="PIRSR000193-1"/>
    </source>
</evidence>
<keyword evidence="2 4" id="KW-0521">NADP</keyword>
<dbReference type="AlphaFoldDB" id="Q5LUZ1"/>
<gene>
    <name evidence="4 9" type="primary">proC</name>
    <name evidence="9" type="ordered locus">SPO0911</name>
</gene>
<dbReference type="eggNOG" id="COG0345">
    <property type="taxonomic scope" value="Bacteria"/>
</dbReference>
<feature type="binding site" evidence="6">
    <location>
        <begin position="21"/>
        <end position="26"/>
    </location>
    <ligand>
        <name>NADP(+)</name>
        <dbReference type="ChEBI" id="CHEBI:58349"/>
    </ligand>
</feature>
<evidence type="ECO:0000256" key="3">
    <source>
        <dbReference type="ARBA" id="ARBA00023002"/>
    </source>
</evidence>